<dbReference type="EMBL" id="CP072362">
    <property type="protein sequence ID" value="QUB77177.1"/>
    <property type="molecule type" value="Genomic_DNA"/>
</dbReference>
<feature type="transmembrane region" description="Helical" evidence="1">
    <location>
        <begin position="35"/>
        <end position="54"/>
    </location>
</feature>
<keyword evidence="3" id="KW-1185">Reference proteome</keyword>
<dbReference type="Pfam" id="PF14014">
    <property type="entry name" value="DUF4230"/>
    <property type="match status" value="1"/>
</dbReference>
<gene>
    <name evidence="2" type="ORF">J5A58_10620</name>
</gene>
<keyword evidence="1" id="KW-0472">Membrane</keyword>
<evidence type="ECO:0000313" key="3">
    <source>
        <dbReference type="Proteomes" id="UP000682195"/>
    </source>
</evidence>
<accession>A0ABX7XUN6</accession>
<reference evidence="2 3" key="1">
    <citation type="submission" date="2021-03" db="EMBL/GenBank/DDBJ databases">
        <title>Human Oral Microbial Genomes.</title>
        <authorList>
            <person name="Johnston C.D."/>
            <person name="Chen T."/>
            <person name="Dewhirst F.E."/>
        </authorList>
    </citation>
    <scope>NUCLEOTIDE SEQUENCE [LARGE SCALE GENOMIC DNA]</scope>
    <source>
        <strain evidence="2 3">F0054</strain>
    </source>
</reference>
<protein>
    <submittedName>
        <fullName evidence="2">DUF4230 domain-containing protein</fullName>
    </submittedName>
</protein>
<organism evidence="2 3">
    <name type="scientific">Prevotella melaninogenica</name>
    <dbReference type="NCBI Taxonomy" id="28132"/>
    <lineage>
        <taxon>Bacteria</taxon>
        <taxon>Pseudomonadati</taxon>
        <taxon>Bacteroidota</taxon>
        <taxon>Bacteroidia</taxon>
        <taxon>Bacteroidales</taxon>
        <taxon>Prevotellaceae</taxon>
        <taxon>Prevotella</taxon>
    </lineage>
</organism>
<name>A0ABX7XUN6_9BACT</name>
<dbReference type="Proteomes" id="UP000682195">
    <property type="component" value="Chromosome 2"/>
</dbReference>
<dbReference type="InterPro" id="IPR025324">
    <property type="entry name" value="DUF4230"/>
</dbReference>
<evidence type="ECO:0000256" key="1">
    <source>
        <dbReference type="SAM" id="Phobius"/>
    </source>
</evidence>
<proteinExistence type="predicted"/>
<keyword evidence="1" id="KW-1133">Transmembrane helix</keyword>
<dbReference type="RefSeq" id="WP_211808930.1">
    <property type="nucleotide sequence ID" value="NZ_CP072362.1"/>
</dbReference>
<keyword evidence="1" id="KW-0812">Transmembrane</keyword>
<sequence>MEIKTPDNINTEQRNQEIKTEKNVFLRRFLSFNKGCLLTFLVIICLCSGLFYWFNSSNRVSISTDQRIDITPTQIQQIQDVGQWEFLAINDEELIDTVSRGFFSDSELVRIYYGTIRLGVDLHQTEPHWIRVEDDSVIVAKLPPIGLLDTNFIDEAKSRSFFEKGDWTPADREQLYNRAYKKMIARCMTAENIKIAENNAKQQFIQFLRSMGYKNIRVEVMSHK</sequence>
<evidence type="ECO:0000313" key="2">
    <source>
        <dbReference type="EMBL" id="QUB77177.1"/>
    </source>
</evidence>